<comment type="caution">
    <text evidence="1">The sequence shown here is derived from an EMBL/GenBank/DDBJ whole genome shotgun (WGS) entry which is preliminary data.</text>
</comment>
<dbReference type="RefSeq" id="WP_221023103.1">
    <property type="nucleotide sequence ID" value="NZ_JAIEZQ010000001.1"/>
</dbReference>
<protein>
    <submittedName>
        <fullName evidence="1">Uncharacterized protein</fullName>
    </submittedName>
</protein>
<proteinExistence type="predicted"/>
<keyword evidence="2" id="KW-1185">Reference proteome</keyword>
<name>A0ABS7RE43_9ACTN</name>
<accession>A0ABS7RE43</accession>
<organism evidence="1 2">
    <name type="scientific">Nocardioides jiangsuensis</name>
    <dbReference type="NCBI Taxonomy" id="2866161"/>
    <lineage>
        <taxon>Bacteria</taxon>
        <taxon>Bacillati</taxon>
        <taxon>Actinomycetota</taxon>
        <taxon>Actinomycetes</taxon>
        <taxon>Propionibacteriales</taxon>
        <taxon>Nocardioidaceae</taxon>
        <taxon>Nocardioides</taxon>
    </lineage>
</organism>
<dbReference type="Proteomes" id="UP000754710">
    <property type="component" value="Unassembled WGS sequence"/>
</dbReference>
<evidence type="ECO:0000313" key="2">
    <source>
        <dbReference type="Proteomes" id="UP000754710"/>
    </source>
</evidence>
<dbReference type="EMBL" id="JAIEZQ010000001">
    <property type="protein sequence ID" value="MBY9073288.1"/>
    <property type="molecule type" value="Genomic_DNA"/>
</dbReference>
<sequence>MNVVFKEIAGEHVGIGPRGRRWRVVRSVSGWRLEFRDAGDAEYTYAGTHGTLEQALAEAER</sequence>
<reference evidence="1 2" key="1">
    <citation type="submission" date="2021-08" db="EMBL/GenBank/DDBJ databases">
        <title>Nocardioides bacterium WL0053 sp. nov., isolated from the sediment.</title>
        <authorList>
            <person name="Wang L."/>
            <person name="Zhang D."/>
            <person name="Zhang A."/>
        </authorList>
    </citation>
    <scope>NUCLEOTIDE SEQUENCE [LARGE SCALE GENOMIC DNA]</scope>
    <source>
        <strain evidence="1 2">WL0053</strain>
    </source>
</reference>
<gene>
    <name evidence="1" type="ORF">K1X13_00500</name>
</gene>
<evidence type="ECO:0000313" key="1">
    <source>
        <dbReference type="EMBL" id="MBY9073288.1"/>
    </source>
</evidence>